<feature type="domain" description="Porphyranase beta-sandwich" evidence="4">
    <location>
        <begin position="602"/>
        <end position="705"/>
    </location>
</feature>
<dbReference type="Gene3D" id="3.20.20.80">
    <property type="entry name" value="Glycosidases"/>
    <property type="match status" value="1"/>
</dbReference>
<sequence>MKKSSLYCAVSSALLLSSVFNAHAGTVIKQTSSQMCFRTAGNAVNGTQVILNNNCSGDAARFSWTSGGSIKHDKSGLCIHPGGLVNPADGQQLVLWSGCDFDNRVKFTKTSANAIKHVSGGKCVQPTNISNGSNLVVRSQCGANQNKFVVEQQASSGASVSNDKVKVQFNIDTKHAVGQFDSFDRRKFITLHSSNTESDWFGNNAQSLNAPNADPDLMTHFLEDYDVYFGRDTGNMKYQLTQLPEDSAKPGYASAATATTNGGGVKWNYTNITTAQAKTMRKHEGRNSDLIVAAQQHPYYPDGTKIGNQNWSFSQTDTAGEPLGTALGDYMAQFLQKYFKAGTSDSLGQKRPTYVEVMNEPLFELHDFPHNGYDKESLYDIFRLHNSVADVINANPSLNDVKVGGFTVAFPDYEKGSQFFDNWKQRDKAFLDIAGNKMDFISMHLYDFPNFPGGPGGQHQIQYRKGSNMEATLDMVEQYMAYKWGSIKPLVISEYGSQLQGSFGTKWTPQRDWLCLKAMSSMLMSFMERPNRIDKAIPFIPLKAEWGRISDTIPYYWRLLRQAKEGEGETGEQWVYTEMVKFYQLWSDIKGTRIDSWASDMDIQADAYVDGKDVYLILNSLEFSPTDIDLSVLGKGSNAVTSVNIKHLYPNAQGKPILDNSNRTTLPSSVILGSESTMIIKVSHQNNVAINNINQESKHYASAVVKNIAANATQFFTINNVDKGANGEATLRLGVGRPHGKSLTPVVTVNGNRVAIPTDFRGYDQKNGGLGRERFFGVIEIPVPYNNIKKTNNIEVTFPDSGGAVSSLTLQNFKMSKRITR</sequence>
<dbReference type="Proteomes" id="UP000016505">
    <property type="component" value="Chromosome I"/>
</dbReference>
<dbReference type="SUPFAM" id="SSF51445">
    <property type="entry name" value="(Trans)glycosidases"/>
    <property type="match status" value="1"/>
</dbReference>
<dbReference type="RefSeq" id="WP_010554490.1">
    <property type="nucleotide sequence ID" value="NZ_CP011025.1"/>
</dbReference>
<dbReference type="SUPFAM" id="SSF50370">
    <property type="entry name" value="Ricin B-like lectins"/>
    <property type="match status" value="1"/>
</dbReference>
<evidence type="ECO:0000313" key="5">
    <source>
        <dbReference type="EMBL" id="ATC86708.1"/>
    </source>
</evidence>
<organism evidence="5 6">
    <name type="scientific">Pseudoalteromonas arctica A 37-1-2</name>
    <dbReference type="NCBI Taxonomy" id="1117313"/>
    <lineage>
        <taxon>Bacteria</taxon>
        <taxon>Pseudomonadati</taxon>
        <taxon>Pseudomonadota</taxon>
        <taxon>Gammaproteobacteria</taxon>
        <taxon>Alteromonadales</taxon>
        <taxon>Pseudoalteromonadaceae</taxon>
        <taxon>Pseudoalteromonas</taxon>
    </lineage>
</organism>
<evidence type="ECO:0000256" key="1">
    <source>
        <dbReference type="SAM" id="SignalP"/>
    </source>
</evidence>
<feature type="chain" id="PRO_5012606391" description="Agarase" evidence="1">
    <location>
        <begin position="25"/>
        <end position="821"/>
    </location>
</feature>
<keyword evidence="1" id="KW-0732">Signal</keyword>
<gene>
    <name evidence="5" type="ORF">PARC_a2193</name>
</gene>
<accession>A0A290S3I2</accession>
<name>A0A290S3I2_9GAMM</name>
<feature type="domain" description="Ricin B lectin" evidence="2">
    <location>
        <begin position="26"/>
        <end position="144"/>
    </location>
</feature>
<dbReference type="InterPro" id="IPR017853">
    <property type="entry name" value="GH"/>
</dbReference>
<dbReference type="Pfam" id="PF18206">
    <property type="entry name" value="Porphyrn_cat_1"/>
    <property type="match status" value="1"/>
</dbReference>
<dbReference type="InterPro" id="IPR000772">
    <property type="entry name" value="Ricin_B_lectin"/>
</dbReference>
<reference evidence="5 6" key="1">
    <citation type="journal article" date="2012" name="J. Bacteriol.">
        <title>Genome sequences of type strains of seven species of the marine bacterium Pseudoalteromonas.</title>
        <authorList>
            <person name="Xie B.B."/>
            <person name="Shu Y.L."/>
            <person name="Qin Q.L."/>
            <person name="Rong J.C."/>
            <person name="Zhang X.Y."/>
            <person name="Chen X.L."/>
            <person name="Shi M."/>
            <person name="He H.L."/>
            <person name="Zhou B.C."/>
            <person name="Zhang Y.Z."/>
        </authorList>
    </citation>
    <scope>NUCLEOTIDE SEQUENCE [LARGE SCALE GENOMIC DNA]</scope>
    <source>
        <strain evidence="5 6">A 37-1-2</strain>
    </source>
</reference>
<dbReference type="Pfam" id="PF18040">
    <property type="entry name" value="BPA_C"/>
    <property type="match status" value="1"/>
</dbReference>
<dbReference type="OrthoDB" id="5706299at2"/>
<dbReference type="KEGG" id="part:PARC_a2193"/>
<evidence type="ECO:0008006" key="7">
    <source>
        <dbReference type="Google" id="ProtNLM"/>
    </source>
</evidence>
<dbReference type="CDD" id="cd23417">
    <property type="entry name" value="beta-trefoil_Ricin_MytiLec-like"/>
    <property type="match status" value="1"/>
</dbReference>
<dbReference type="InterPro" id="IPR041224">
    <property type="entry name" value="BPA_C"/>
</dbReference>
<protein>
    <recommendedName>
        <fullName evidence="7">Agarase</fullName>
    </recommendedName>
</protein>
<feature type="signal peptide" evidence="1">
    <location>
        <begin position="1"/>
        <end position="24"/>
    </location>
</feature>
<dbReference type="InterPro" id="IPR035992">
    <property type="entry name" value="Ricin_B-like_lectins"/>
</dbReference>
<dbReference type="Gene3D" id="2.60.120.1200">
    <property type="match status" value="1"/>
</dbReference>
<dbReference type="Gene3D" id="2.80.10.50">
    <property type="match status" value="1"/>
</dbReference>
<dbReference type="Pfam" id="PF00652">
    <property type="entry name" value="Ricin_B_lectin"/>
    <property type="match status" value="1"/>
</dbReference>
<evidence type="ECO:0000259" key="2">
    <source>
        <dbReference type="Pfam" id="PF00652"/>
    </source>
</evidence>
<feature type="domain" description="Beta-porphyranase A C-terminal" evidence="3">
    <location>
        <begin position="716"/>
        <end position="811"/>
    </location>
</feature>
<evidence type="ECO:0000313" key="6">
    <source>
        <dbReference type="Proteomes" id="UP000016505"/>
    </source>
</evidence>
<dbReference type="AlphaFoldDB" id="A0A290S3I2"/>
<dbReference type="EMBL" id="CP011025">
    <property type="protein sequence ID" value="ATC86708.1"/>
    <property type="molecule type" value="Genomic_DNA"/>
</dbReference>
<evidence type="ECO:0000259" key="4">
    <source>
        <dbReference type="Pfam" id="PF18206"/>
    </source>
</evidence>
<evidence type="ECO:0000259" key="3">
    <source>
        <dbReference type="Pfam" id="PF18040"/>
    </source>
</evidence>
<dbReference type="CDD" id="cd21510">
    <property type="entry name" value="agarase_cat"/>
    <property type="match status" value="1"/>
</dbReference>
<dbReference type="InterPro" id="IPR040527">
    <property type="entry name" value="Beta-sand_Porphyrn"/>
</dbReference>
<proteinExistence type="predicted"/>